<feature type="non-terminal residue" evidence="2">
    <location>
        <position position="385"/>
    </location>
</feature>
<dbReference type="AlphaFoldDB" id="A0AAV9GV08"/>
<feature type="domain" description="Heterokaryon incompatibility" evidence="1">
    <location>
        <begin position="81"/>
        <end position="226"/>
    </location>
</feature>
<dbReference type="Pfam" id="PF06985">
    <property type="entry name" value="HET"/>
    <property type="match status" value="1"/>
</dbReference>
<comment type="caution">
    <text evidence="2">The sequence shown here is derived from an EMBL/GenBank/DDBJ whole genome shotgun (WGS) entry which is preliminary data.</text>
</comment>
<evidence type="ECO:0000313" key="3">
    <source>
        <dbReference type="Proteomes" id="UP001321760"/>
    </source>
</evidence>
<evidence type="ECO:0000313" key="2">
    <source>
        <dbReference type="EMBL" id="KAK4452498.1"/>
    </source>
</evidence>
<sequence>MALLMEGYLVELNTPGLEPSTDSPSSLEFMRRRFEDCLKLHSACRRFVSVGYTPSRLLDVGKHLGDSVRVVEKQDVVGSGYATLSHCWGDGNIPRLMADNEHELRGGIKVTDLPLTFADAVRVCRHLDIRHLWIDSLCIKQDSAEDWAVESSRMKDTYMSAALNIAASSATNSHGGLFFDRDPDIVGPFPVRVGAPWGARRVYNSRKYDNADDGLPLNQRGWVMQERLLSNRTLHFTSTEIFWQCRSQLSSESVSDLGVLEDMQQHGVNPCRLRNLAAAWSRFVKRYSTCGLSHESDKLVALCGIFEEVEKVVGDECMAGHWKRQLPNSLCWVVFPQIPVPSHEWRAPSWSWASMNSGVSPYMEKEERLFILAELLEVSVRRKIN</sequence>
<evidence type="ECO:0000259" key="1">
    <source>
        <dbReference type="Pfam" id="PF06985"/>
    </source>
</evidence>
<dbReference type="PANTHER" id="PTHR33112:SF16">
    <property type="entry name" value="HETEROKARYON INCOMPATIBILITY DOMAIN-CONTAINING PROTEIN"/>
    <property type="match status" value="1"/>
</dbReference>
<dbReference type="PANTHER" id="PTHR33112">
    <property type="entry name" value="DOMAIN PROTEIN, PUTATIVE-RELATED"/>
    <property type="match status" value="1"/>
</dbReference>
<dbReference type="Proteomes" id="UP001321760">
    <property type="component" value="Unassembled WGS sequence"/>
</dbReference>
<proteinExistence type="predicted"/>
<protein>
    <submittedName>
        <fullName evidence="2">Heterokaryon incompatibility protein-domain-containing protein</fullName>
    </submittedName>
</protein>
<dbReference type="InterPro" id="IPR010730">
    <property type="entry name" value="HET"/>
</dbReference>
<organism evidence="2 3">
    <name type="scientific">Podospora aff. communis PSN243</name>
    <dbReference type="NCBI Taxonomy" id="3040156"/>
    <lineage>
        <taxon>Eukaryota</taxon>
        <taxon>Fungi</taxon>
        <taxon>Dikarya</taxon>
        <taxon>Ascomycota</taxon>
        <taxon>Pezizomycotina</taxon>
        <taxon>Sordariomycetes</taxon>
        <taxon>Sordariomycetidae</taxon>
        <taxon>Sordariales</taxon>
        <taxon>Podosporaceae</taxon>
        <taxon>Podospora</taxon>
    </lineage>
</organism>
<reference evidence="2" key="1">
    <citation type="journal article" date="2023" name="Mol. Phylogenet. Evol.">
        <title>Genome-scale phylogeny and comparative genomics of the fungal order Sordariales.</title>
        <authorList>
            <person name="Hensen N."/>
            <person name="Bonometti L."/>
            <person name="Westerberg I."/>
            <person name="Brannstrom I.O."/>
            <person name="Guillou S."/>
            <person name="Cros-Aarteil S."/>
            <person name="Calhoun S."/>
            <person name="Haridas S."/>
            <person name="Kuo A."/>
            <person name="Mondo S."/>
            <person name="Pangilinan J."/>
            <person name="Riley R."/>
            <person name="LaButti K."/>
            <person name="Andreopoulos B."/>
            <person name="Lipzen A."/>
            <person name="Chen C."/>
            <person name="Yan M."/>
            <person name="Daum C."/>
            <person name="Ng V."/>
            <person name="Clum A."/>
            <person name="Steindorff A."/>
            <person name="Ohm R.A."/>
            <person name="Martin F."/>
            <person name="Silar P."/>
            <person name="Natvig D.O."/>
            <person name="Lalanne C."/>
            <person name="Gautier V."/>
            <person name="Ament-Velasquez S.L."/>
            <person name="Kruys A."/>
            <person name="Hutchinson M.I."/>
            <person name="Powell A.J."/>
            <person name="Barry K."/>
            <person name="Miller A.N."/>
            <person name="Grigoriev I.V."/>
            <person name="Debuchy R."/>
            <person name="Gladieux P."/>
            <person name="Hiltunen Thoren M."/>
            <person name="Johannesson H."/>
        </authorList>
    </citation>
    <scope>NUCLEOTIDE SEQUENCE</scope>
    <source>
        <strain evidence="2">PSN243</strain>
    </source>
</reference>
<dbReference type="EMBL" id="MU865923">
    <property type="protein sequence ID" value="KAK4452498.1"/>
    <property type="molecule type" value="Genomic_DNA"/>
</dbReference>
<reference evidence="2" key="2">
    <citation type="submission" date="2023-05" db="EMBL/GenBank/DDBJ databases">
        <authorList>
            <consortium name="Lawrence Berkeley National Laboratory"/>
            <person name="Steindorff A."/>
            <person name="Hensen N."/>
            <person name="Bonometti L."/>
            <person name="Westerberg I."/>
            <person name="Brannstrom I.O."/>
            <person name="Guillou S."/>
            <person name="Cros-Aarteil S."/>
            <person name="Calhoun S."/>
            <person name="Haridas S."/>
            <person name="Kuo A."/>
            <person name="Mondo S."/>
            <person name="Pangilinan J."/>
            <person name="Riley R."/>
            <person name="Labutti K."/>
            <person name="Andreopoulos B."/>
            <person name="Lipzen A."/>
            <person name="Chen C."/>
            <person name="Yanf M."/>
            <person name="Daum C."/>
            <person name="Ng V."/>
            <person name="Clum A."/>
            <person name="Ohm R."/>
            <person name="Martin F."/>
            <person name="Silar P."/>
            <person name="Natvig D."/>
            <person name="Lalanne C."/>
            <person name="Gautier V."/>
            <person name="Ament-Velasquez S.L."/>
            <person name="Kruys A."/>
            <person name="Hutchinson M.I."/>
            <person name="Powell A.J."/>
            <person name="Barry K."/>
            <person name="Miller A.N."/>
            <person name="Grigoriev I.V."/>
            <person name="Debuchy R."/>
            <person name="Gladieux P."/>
            <person name="Thoren M.H."/>
            <person name="Johannesson H."/>
        </authorList>
    </citation>
    <scope>NUCLEOTIDE SEQUENCE</scope>
    <source>
        <strain evidence="2">PSN243</strain>
    </source>
</reference>
<name>A0AAV9GV08_9PEZI</name>
<accession>A0AAV9GV08</accession>
<keyword evidence="3" id="KW-1185">Reference proteome</keyword>
<gene>
    <name evidence="2" type="ORF">QBC34DRAFT_320182</name>
</gene>